<dbReference type="Pfam" id="PF12771">
    <property type="entry name" value="SusD-like_2"/>
    <property type="match status" value="1"/>
</dbReference>
<dbReference type="EMBL" id="JAWXVI010000006">
    <property type="protein sequence ID" value="MDX6190183.1"/>
    <property type="molecule type" value="Genomic_DNA"/>
</dbReference>
<dbReference type="InterPro" id="IPR011990">
    <property type="entry name" value="TPR-like_helical_dom_sf"/>
</dbReference>
<reference evidence="2 3" key="1">
    <citation type="submission" date="2023-11" db="EMBL/GenBank/DDBJ databases">
        <title>Unpublished Manusciprt.</title>
        <authorList>
            <person name="Saticioglu I.B."/>
            <person name="Ay H."/>
            <person name="Ajmi N."/>
            <person name="Altun S."/>
            <person name="Duman M."/>
        </authorList>
    </citation>
    <scope>NUCLEOTIDE SEQUENCE [LARGE SCALE GENOMIC DNA]</scope>
    <source>
        <strain evidence="2 3">Fl-318</strain>
    </source>
</reference>
<keyword evidence="3" id="KW-1185">Reference proteome</keyword>
<evidence type="ECO:0000256" key="1">
    <source>
        <dbReference type="SAM" id="SignalP"/>
    </source>
</evidence>
<dbReference type="InterPro" id="IPR041662">
    <property type="entry name" value="SusD-like_2"/>
</dbReference>
<keyword evidence="1" id="KW-0732">Signal</keyword>
<proteinExistence type="predicted"/>
<protein>
    <submittedName>
        <fullName evidence="2">SusD/RagB family nutrient-binding outer membrane lipoprotein</fullName>
    </submittedName>
</protein>
<evidence type="ECO:0000313" key="3">
    <source>
        <dbReference type="Proteomes" id="UP001273350"/>
    </source>
</evidence>
<name>A0ABU4REB1_9FLAO</name>
<sequence length="483" mass="53003">MKKIIAILTIGLSMTACVNEDINTDPNSAYTTVPGALVTYTQKELSDYVNTPSVNENNFRLTMQYWQETTYVNESNYDFTNRNVSNNIFLLNYVNILNNLGKAKEIINVYDPTPTEAPNWPVNKQNQLAIVDLMQVYTYQLLVDTFGNVPYTQAANLNAYPLPVYDDGATIYVDLIKRVDAATAKLVNTTSTTDFDTFTDGDKYYAGSIQKWRIFANSLKLKLAIGIADSNPTLAQTTANAAIAAGVMTSPADNAQLPYLSASPNYNPLFENLSASGRDDFFAGKTLVDYMNTTNDPRISHYYDPITGGTYVGQVIGQGGEFGTFSNIGEFAYTATTPGTILNYTEVAFYIAEANARWTPAAAATAYTTAVTASIVEWGGTPAQATAYLLTKPYDAANWKKSIGEQAWVAMFNQGLTSWNFWRRLDFPVLAAPATAIINAGGKVPVRMAYPVLEQQVNNSNWKAASTAIGGDLLTTKLFWDKF</sequence>
<feature type="chain" id="PRO_5046944465" evidence="1">
    <location>
        <begin position="19"/>
        <end position="483"/>
    </location>
</feature>
<dbReference type="RefSeq" id="WP_230003388.1">
    <property type="nucleotide sequence ID" value="NZ_CP087134.1"/>
</dbReference>
<organism evidence="2 3">
    <name type="scientific">Flavobacterium cupriresistens</name>
    <dbReference type="NCBI Taxonomy" id="2893885"/>
    <lineage>
        <taxon>Bacteria</taxon>
        <taxon>Pseudomonadati</taxon>
        <taxon>Bacteroidota</taxon>
        <taxon>Flavobacteriia</taxon>
        <taxon>Flavobacteriales</taxon>
        <taxon>Flavobacteriaceae</taxon>
        <taxon>Flavobacterium</taxon>
    </lineage>
</organism>
<dbReference type="Gene3D" id="1.25.40.390">
    <property type="match status" value="1"/>
</dbReference>
<dbReference type="Proteomes" id="UP001273350">
    <property type="component" value="Unassembled WGS sequence"/>
</dbReference>
<comment type="caution">
    <text evidence="2">The sequence shown here is derived from an EMBL/GenBank/DDBJ whole genome shotgun (WGS) entry which is preliminary data.</text>
</comment>
<evidence type="ECO:0000313" key="2">
    <source>
        <dbReference type="EMBL" id="MDX6190183.1"/>
    </source>
</evidence>
<keyword evidence="2" id="KW-0449">Lipoprotein</keyword>
<gene>
    <name evidence="2" type="ORF">SGQ83_12550</name>
</gene>
<feature type="signal peptide" evidence="1">
    <location>
        <begin position="1"/>
        <end position="18"/>
    </location>
</feature>
<accession>A0ABU4REB1</accession>
<dbReference type="SUPFAM" id="SSF48452">
    <property type="entry name" value="TPR-like"/>
    <property type="match status" value="1"/>
</dbReference>
<dbReference type="PROSITE" id="PS51257">
    <property type="entry name" value="PROKAR_LIPOPROTEIN"/>
    <property type="match status" value="1"/>
</dbReference>